<feature type="compositionally biased region" description="Low complexity" evidence="1">
    <location>
        <begin position="186"/>
        <end position="214"/>
    </location>
</feature>
<name>A0ABV5MPW5_9ACTN</name>
<evidence type="ECO:0000256" key="3">
    <source>
        <dbReference type="SAM" id="SignalP"/>
    </source>
</evidence>
<proteinExistence type="predicted"/>
<protein>
    <submittedName>
        <fullName evidence="4">Uncharacterized protein</fullName>
    </submittedName>
</protein>
<keyword evidence="2" id="KW-0472">Membrane</keyword>
<evidence type="ECO:0000313" key="5">
    <source>
        <dbReference type="Proteomes" id="UP001589608"/>
    </source>
</evidence>
<comment type="caution">
    <text evidence="4">The sequence shown here is derived from an EMBL/GenBank/DDBJ whole genome shotgun (WGS) entry which is preliminary data.</text>
</comment>
<evidence type="ECO:0000313" key="4">
    <source>
        <dbReference type="EMBL" id="MFB9450897.1"/>
    </source>
</evidence>
<keyword evidence="2" id="KW-1133">Transmembrane helix</keyword>
<feature type="signal peptide" evidence="3">
    <location>
        <begin position="1"/>
        <end position="31"/>
    </location>
</feature>
<feature type="compositionally biased region" description="Low complexity" evidence="1">
    <location>
        <begin position="132"/>
        <end position="172"/>
    </location>
</feature>
<evidence type="ECO:0000256" key="2">
    <source>
        <dbReference type="SAM" id="Phobius"/>
    </source>
</evidence>
<feature type="chain" id="PRO_5047302136" evidence="3">
    <location>
        <begin position="32"/>
        <end position="287"/>
    </location>
</feature>
<dbReference type="Proteomes" id="UP001589608">
    <property type="component" value="Unassembled WGS sequence"/>
</dbReference>
<feature type="region of interest" description="Disordered" evidence="1">
    <location>
        <begin position="132"/>
        <end position="214"/>
    </location>
</feature>
<keyword evidence="3" id="KW-0732">Signal</keyword>
<dbReference type="EMBL" id="JBHMCA010000084">
    <property type="protein sequence ID" value="MFB9450897.1"/>
    <property type="molecule type" value="Genomic_DNA"/>
</dbReference>
<keyword evidence="5" id="KW-1185">Reference proteome</keyword>
<evidence type="ECO:0000256" key="1">
    <source>
        <dbReference type="SAM" id="MobiDB-lite"/>
    </source>
</evidence>
<sequence>MSGHRTAVRLAATAAAIAAAALTVGAGPVSAAPETPSIEFSGGSVLSLLVCKSEPNTGNVSVPSDSRVNFVNRLGQDASLKVDGRSVATVQPNQQVPVLFKKGPVEVAMTFDCGVGVVQQFKPVSVGVTTPPPSAGGATAQAAQPQAKAPGAVKTTGPANGPAGAAAGAANGVITNRSGGSRSAKTPTATPGAAGSAGADSAGETGTEPIDPALIDPSAAAAPAVGVDPSAPVDDRVTVEQPVAASGPASNGPAGLLALVATVCVVGVGIAAIRAIIAQRASRASFA</sequence>
<organism evidence="4 5">
    <name type="scientific">Dactylosporangium vinaceum</name>
    <dbReference type="NCBI Taxonomy" id="53362"/>
    <lineage>
        <taxon>Bacteria</taxon>
        <taxon>Bacillati</taxon>
        <taxon>Actinomycetota</taxon>
        <taxon>Actinomycetes</taxon>
        <taxon>Micromonosporales</taxon>
        <taxon>Micromonosporaceae</taxon>
        <taxon>Dactylosporangium</taxon>
    </lineage>
</organism>
<reference evidence="4 5" key="1">
    <citation type="submission" date="2024-09" db="EMBL/GenBank/DDBJ databases">
        <authorList>
            <person name="Sun Q."/>
            <person name="Mori K."/>
        </authorList>
    </citation>
    <scope>NUCLEOTIDE SEQUENCE [LARGE SCALE GENOMIC DNA]</scope>
    <source>
        <strain evidence="4 5">JCM 3307</strain>
    </source>
</reference>
<feature type="transmembrane region" description="Helical" evidence="2">
    <location>
        <begin position="256"/>
        <end position="277"/>
    </location>
</feature>
<dbReference type="RefSeq" id="WP_223100252.1">
    <property type="nucleotide sequence ID" value="NZ_CP061913.1"/>
</dbReference>
<accession>A0ABV5MPW5</accession>
<gene>
    <name evidence="4" type="ORF">ACFFTR_48175</name>
</gene>
<feature type="compositionally biased region" description="Polar residues" evidence="1">
    <location>
        <begin position="173"/>
        <end position="185"/>
    </location>
</feature>
<keyword evidence="2" id="KW-0812">Transmembrane</keyword>